<keyword evidence="2 4" id="KW-0539">Nucleus</keyword>
<accession>A0A1Q3AEZ8</accession>
<dbReference type="Gene3D" id="6.10.250.1660">
    <property type="match status" value="1"/>
</dbReference>
<protein>
    <recommendedName>
        <fullName evidence="3 4">mRNA 3'-end-processing protein RNA14</fullName>
    </recommendedName>
</protein>
<dbReference type="OrthoDB" id="26282at2759"/>
<dbReference type="InterPro" id="IPR045243">
    <property type="entry name" value="Rna14-like"/>
</dbReference>
<feature type="region of interest" description="Disordered" evidence="5">
    <location>
        <begin position="582"/>
        <end position="606"/>
    </location>
</feature>
<comment type="function">
    <text evidence="4">Component of the cleavage factor IA (CFIA) complex, which is involved in the endonucleolytic cleavage during polyadenylation-dependent pre-mRNA 3'-end formation.</text>
</comment>
<dbReference type="AlphaFoldDB" id="A0A1Q3AEZ8"/>
<keyword evidence="1" id="KW-0677">Repeat</keyword>
<organism evidence="7 8">
    <name type="scientific">Zygosaccharomyces rouxii</name>
    <dbReference type="NCBI Taxonomy" id="4956"/>
    <lineage>
        <taxon>Eukaryota</taxon>
        <taxon>Fungi</taxon>
        <taxon>Dikarya</taxon>
        <taxon>Ascomycota</taxon>
        <taxon>Saccharomycotina</taxon>
        <taxon>Saccharomycetes</taxon>
        <taxon>Saccharomycetales</taxon>
        <taxon>Saccharomycetaceae</taxon>
        <taxon>Zygosaccharomyces</taxon>
    </lineage>
</organism>
<dbReference type="GO" id="GO:0003729">
    <property type="term" value="F:mRNA binding"/>
    <property type="evidence" value="ECO:0007669"/>
    <property type="project" value="TreeGrafter"/>
</dbReference>
<dbReference type="SMART" id="SM00386">
    <property type="entry name" value="HAT"/>
    <property type="match status" value="8"/>
</dbReference>
<comment type="caution">
    <text evidence="7">The sequence shown here is derived from an EMBL/GenBank/DDBJ whole genome shotgun (WGS) entry which is preliminary data.</text>
</comment>
<evidence type="ECO:0000256" key="1">
    <source>
        <dbReference type="ARBA" id="ARBA00022737"/>
    </source>
</evidence>
<gene>
    <name evidence="7" type="ORF">ZYGR_0AL00460</name>
</gene>
<keyword evidence="4" id="KW-0507">mRNA processing</keyword>
<evidence type="ECO:0000313" key="7">
    <source>
        <dbReference type="EMBL" id="GAV54314.1"/>
    </source>
</evidence>
<dbReference type="GO" id="GO:0180010">
    <property type="term" value="P:co-transcriptional mRNA 3'-end processing, cleavage and polyadenylation pathway"/>
    <property type="evidence" value="ECO:0007669"/>
    <property type="project" value="UniProtKB-UniRule"/>
</dbReference>
<proteinExistence type="predicted"/>
<comment type="subcellular location">
    <subcellularLocation>
        <location evidence="4">Nucleus</location>
    </subcellularLocation>
    <subcellularLocation>
        <location evidence="4">Cytoplasm</location>
    </subcellularLocation>
    <text evidence="4">Nucleus and/or cytoplasm.</text>
</comment>
<dbReference type="PANTHER" id="PTHR19980">
    <property type="entry name" value="RNA CLEAVAGE STIMULATION FACTOR"/>
    <property type="match status" value="1"/>
</dbReference>
<feature type="compositionally biased region" description="Polar residues" evidence="5">
    <location>
        <begin position="1"/>
        <end position="17"/>
    </location>
</feature>
<evidence type="ECO:0000256" key="3">
    <source>
        <dbReference type="ARBA" id="ARBA00026188"/>
    </source>
</evidence>
<evidence type="ECO:0000259" key="6">
    <source>
        <dbReference type="Pfam" id="PF05843"/>
    </source>
</evidence>
<keyword evidence="4" id="KW-0963">Cytoplasm</keyword>
<dbReference type="GO" id="GO:0005737">
    <property type="term" value="C:cytoplasm"/>
    <property type="evidence" value="ECO:0007669"/>
    <property type="project" value="UniProtKB-SubCell"/>
</dbReference>
<evidence type="ECO:0000256" key="2">
    <source>
        <dbReference type="ARBA" id="ARBA00023242"/>
    </source>
</evidence>
<evidence type="ECO:0000256" key="5">
    <source>
        <dbReference type="SAM" id="MobiDB-lite"/>
    </source>
</evidence>
<feature type="region of interest" description="Disordered" evidence="5">
    <location>
        <begin position="1"/>
        <end position="26"/>
    </location>
</feature>
<sequence>MSSTATPELSVGINQPNGLPGNKDDNDVVSGIRHKIELNPADILSYLELVQYYESKDSFQESREVYNSLHDKFPTYSPLWTLQLKGELQRDEFEIVEKTLAQCLSGKLANNDLPLWSTYLDYVRRRNNLITGGQEARAVVVKAFELVLDKCAIFEPKSSQFWNDYLSFLEQWKPVNKWEEQQRLDMIRTLYKRMLSVPFENIEKMWNRYTEWEQDVNSLTARKFIGELSSEYMRARSLYQEWSHITKGLRRSHPVSVSTANKNNVPQTGEGMDPNQLQVWLNWIQWEKENKMSLNQDLLNKRITYVYKQSVQYMLFAAEMWYDYAMYIPDVSERQQILYTAVLANSDSPSLTFKLAESYESENKFDEVKKCFEDCTNALLQGYQAISNEQDDDSMPVFKQRKKLTFVFCIYMNTMKRLAGLSAARAVFGKCRKLKRILTHDIYIENAYLEFQNQNDYKTPCKVLELGLKYFQTDALYVNKYLDFLILLNRDSQIKTLFETSIEKIQDLTGLKSIYRKMISYESKFGNLQNVYSLEKRFFERFPQENMIEIFTDRYRIQDENLIKELELTYLADDPLSSSDLAEFSGGSSLKRTRETQDKLQSNKRQKNKIGIPEEVINLLAILPKRQYFKAPLLDPQSLINYLNDQVELPSSK</sequence>
<evidence type="ECO:0000256" key="4">
    <source>
        <dbReference type="RuleBase" id="RU369035"/>
    </source>
</evidence>
<dbReference type="Gene3D" id="1.25.40.1040">
    <property type="match status" value="1"/>
</dbReference>
<dbReference type="InterPro" id="IPR008847">
    <property type="entry name" value="Suf"/>
</dbReference>
<dbReference type="Proteomes" id="UP000187013">
    <property type="component" value="Unassembled WGS sequence"/>
</dbReference>
<dbReference type="InterPro" id="IPR011990">
    <property type="entry name" value="TPR-like_helical_dom_sf"/>
</dbReference>
<dbReference type="SUPFAM" id="SSF48452">
    <property type="entry name" value="TPR-like"/>
    <property type="match status" value="1"/>
</dbReference>
<feature type="domain" description="Suppressor of forked" evidence="6">
    <location>
        <begin position="31"/>
        <end position="568"/>
    </location>
</feature>
<reference evidence="7 8" key="1">
    <citation type="submission" date="2016-08" db="EMBL/GenBank/DDBJ databases">
        <title>Draft genome sequence of allopolyploid Zygosaccharomyces rouxii.</title>
        <authorList>
            <person name="Watanabe J."/>
            <person name="Uehara K."/>
            <person name="Mogi Y."/>
            <person name="Tsukioka Y."/>
        </authorList>
    </citation>
    <scope>NUCLEOTIDE SEQUENCE [LARGE SCALE GENOMIC DNA]</scope>
    <source>
        <strain evidence="7 8">NBRC 110957</strain>
    </source>
</reference>
<name>A0A1Q3AEZ8_ZYGRO</name>
<dbReference type="GO" id="GO:0005634">
    <property type="term" value="C:nucleus"/>
    <property type="evidence" value="ECO:0007669"/>
    <property type="project" value="UniProtKB-SubCell"/>
</dbReference>
<evidence type="ECO:0000313" key="8">
    <source>
        <dbReference type="Proteomes" id="UP000187013"/>
    </source>
</evidence>
<dbReference type="PANTHER" id="PTHR19980:SF0">
    <property type="entry name" value="CLEAVAGE STIMULATION FACTOR SUBUNIT 3"/>
    <property type="match status" value="1"/>
</dbReference>
<dbReference type="InterPro" id="IPR003107">
    <property type="entry name" value="HAT"/>
</dbReference>
<dbReference type="EMBL" id="BDGX01000038">
    <property type="protein sequence ID" value="GAV54314.1"/>
    <property type="molecule type" value="Genomic_DNA"/>
</dbReference>
<dbReference type="Pfam" id="PF05843">
    <property type="entry name" value="Suf"/>
    <property type="match status" value="1"/>
</dbReference>
<dbReference type="GO" id="GO:0032991">
    <property type="term" value="C:protein-containing complex"/>
    <property type="evidence" value="ECO:0007669"/>
    <property type="project" value="UniProtKB-ARBA"/>
</dbReference>